<proteinExistence type="predicted"/>
<organism evidence="1 2">
    <name type="scientific">Sinanodonta woodiana</name>
    <name type="common">Chinese pond mussel</name>
    <name type="synonym">Anodonta woodiana</name>
    <dbReference type="NCBI Taxonomy" id="1069815"/>
    <lineage>
        <taxon>Eukaryota</taxon>
        <taxon>Metazoa</taxon>
        <taxon>Spiralia</taxon>
        <taxon>Lophotrochozoa</taxon>
        <taxon>Mollusca</taxon>
        <taxon>Bivalvia</taxon>
        <taxon>Autobranchia</taxon>
        <taxon>Heteroconchia</taxon>
        <taxon>Palaeoheterodonta</taxon>
        <taxon>Unionida</taxon>
        <taxon>Unionoidea</taxon>
        <taxon>Unionidae</taxon>
        <taxon>Unioninae</taxon>
        <taxon>Sinanodonta</taxon>
    </lineage>
</organism>
<name>A0ABD3X698_SINWO</name>
<accession>A0ABD3X698</accession>
<protein>
    <submittedName>
        <fullName evidence="1">Uncharacterized protein</fullName>
    </submittedName>
</protein>
<sequence>MECQKLFEVVLLQQIYRPTWSVKNYSKWCRYNKSTDQHEVSKTIRSVAVTTNLQTDMECQKLFEVVPLQQIYRPTWSVKNYSKWCRYNKSTDQHEVSKTIRSGAVTTNLQTDMKCQKLFEVVPLQEIYRPT</sequence>
<evidence type="ECO:0000313" key="1">
    <source>
        <dbReference type="EMBL" id="KAL3881126.1"/>
    </source>
</evidence>
<comment type="caution">
    <text evidence="1">The sequence shown here is derived from an EMBL/GenBank/DDBJ whole genome shotgun (WGS) entry which is preliminary data.</text>
</comment>
<dbReference type="EMBL" id="JBJQND010000003">
    <property type="protein sequence ID" value="KAL3881126.1"/>
    <property type="molecule type" value="Genomic_DNA"/>
</dbReference>
<gene>
    <name evidence="1" type="ORF">ACJMK2_027584</name>
</gene>
<keyword evidence="2" id="KW-1185">Reference proteome</keyword>
<evidence type="ECO:0000313" key="2">
    <source>
        <dbReference type="Proteomes" id="UP001634394"/>
    </source>
</evidence>
<dbReference type="AlphaFoldDB" id="A0ABD3X698"/>
<reference evidence="1 2" key="1">
    <citation type="submission" date="2024-11" db="EMBL/GenBank/DDBJ databases">
        <title>Chromosome-level genome assembly of the freshwater bivalve Anodonta woodiana.</title>
        <authorList>
            <person name="Chen X."/>
        </authorList>
    </citation>
    <scope>NUCLEOTIDE SEQUENCE [LARGE SCALE GENOMIC DNA]</scope>
    <source>
        <strain evidence="1">MN2024</strain>
        <tissue evidence="1">Gills</tissue>
    </source>
</reference>
<dbReference type="Proteomes" id="UP001634394">
    <property type="component" value="Unassembled WGS sequence"/>
</dbReference>